<dbReference type="PROSITE" id="PS50059">
    <property type="entry name" value="FKBP_PPIASE"/>
    <property type="match status" value="1"/>
</dbReference>
<dbReference type="InterPro" id="IPR005215">
    <property type="entry name" value="Trig_fac"/>
</dbReference>
<comment type="caution">
    <text evidence="16">The sequence shown here is derived from an EMBL/GenBank/DDBJ whole genome shotgun (WGS) entry which is preliminary data.</text>
</comment>
<evidence type="ECO:0000256" key="12">
    <source>
        <dbReference type="HAMAP-Rule" id="MF_00303"/>
    </source>
</evidence>
<dbReference type="HAMAP" id="MF_00303">
    <property type="entry name" value="Trigger_factor_Tig"/>
    <property type="match status" value="1"/>
</dbReference>
<dbReference type="PANTHER" id="PTHR30560:SF3">
    <property type="entry name" value="TRIGGER FACTOR-LIKE PROTEIN TIG, CHLOROPLASTIC"/>
    <property type="match status" value="1"/>
</dbReference>
<organism evidence="16 17">
    <name type="scientific">Lactovum miscens</name>
    <dbReference type="NCBI Taxonomy" id="190387"/>
    <lineage>
        <taxon>Bacteria</taxon>
        <taxon>Bacillati</taxon>
        <taxon>Bacillota</taxon>
        <taxon>Bacilli</taxon>
        <taxon>Lactobacillales</taxon>
        <taxon>Streptococcaceae</taxon>
        <taxon>Lactovum</taxon>
    </lineage>
</organism>
<dbReference type="Gene3D" id="3.10.50.40">
    <property type="match status" value="1"/>
</dbReference>
<keyword evidence="17" id="KW-1185">Reference proteome</keyword>
<dbReference type="InterPro" id="IPR036611">
    <property type="entry name" value="Trigger_fac_ribosome-bd_sf"/>
</dbReference>
<dbReference type="RefSeq" id="WP_183540701.1">
    <property type="nucleotide sequence ID" value="NZ_JACHHV010000029.1"/>
</dbReference>
<evidence type="ECO:0000256" key="10">
    <source>
        <dbReference type="ARBA" id="ARBA00024849"/>
    </source>
</evidence>
<evidence type="ECO:0000256" key="13">
    <source>
        <dbReference type="PROSITE-ProRule" id="PRU00277"/>
    </source>
</evidence>
<evidence type="ECO:0000256" key="8">
    <source>
        <dbReference type="ARBA" id="ARBA00023235"/>
    </source>
</evidence>
<evidence type="ECO:0000256" key="4">
    <source>
        <dbReference type="ARBA" id="ARBA00016902"/>
    </source>
</evidence>
<dbReference type="SUPFAM" id="SSF109998">
    <property type="entry name" value="Triger factor/SurA peptide-binding domain-like"/>
    <property type="match status" value="1"/>
</dbReference>
<comment type="subcellular location">
    <subcellularLocation>
        <location evidence="12">Cytoplasm</location>
    </subcellularLocation>
    <text evidence="12">About half TF is bound to the ribosome near the polypeptide exit tunnel while the other half is free in the cytoplasm.</text>
</comment>
<dbReference type="InterPro" id="IPR008881">
    <property type="entry name" value="Trigger_fac_ribosome-bd_bac"/>
</dbReference>
<dbReference type="GO" id="GO:0051083">
    <property type="term" value="P:'de novo' cotranslational protein folding"/>
    <property type="evidence" value="ECO:0007669"/>
    <property type="project" value="TreeGrafter"/>
</dbReference>
<name>A0A841C7T2_9LACT</name>
<proteinExistence type="inferred from homology"/>
<sequence>MTAIFEKTGATTGTLNFSINQELQKKGLDAAFKKQKGNITVPGFRKGKITREMFNRMFGEEALYQDAVNEVLEEAFVAAAAEANIESVAQPEIDIVSINKGTDWEMTAKVTTKPEVKLGNYKDLEVSVNIDKEVSDADVDSRLSAAQGRMAELVLKEEAAEKGDTVVIDFNGTVDGVEFDGGKGNNYSLELGSGSFIPGFEDQLIGSKAGDEASVEVTFPEDYQAAELAGKAAVFATKVHEVKAKEIPELDDELAKDIDDSVETLDELKAKYREEIATSKEEEYKDAVESAAIEAAVANATIDEIPEAMIHEEIHRAMNEFLGGMQQQGISPEMYFQLTGTTEDQMHEQYAEDAEARVKTNLVIEAIADAENFEVSTDEVEAEVADLATQYNLPVDQIKKMLPVSMLEHDIKMKRAVEVITESVKVK</sequence>
<dbReference type="InterPro" id="IPR008880">
    <property type="entry name" value="Trigger_fac_C"/>
</dbReference>
<evidence type="ECO:0000256" key="11">
    <source>
        <dbReference type="ARBA" id="ARBA00029986"/>
    </source>
</evidence>
<dbReference type="AlphaFoldDB" id="A0A841C7T2"/>
<dbReference type="Pfam" id="PF00254">
    <property type="entry name" value="FKBP_C"/>
    <property type="match status" value="1"/>
</dbReference>
<dbReference type="InterPro" id="IPR001179">
    <property type="entry name" value="PPIase_FKBP_dom"/>
</dbReference>
<dbReference type="Gene3D" id="3.30.70.1050">
    <property type="entry name" value="Trigger factor ribosome-binding domain"/>
    <property type="match status" value="1"/>
</dbReference>
<evidence type="ECO:0000256" key="1">
    <source>
        <dbReference type="ARBA" id="ARBA00000971"/>
    </source>
</evidence>
<dbReference type="SUPFAM" id="SSF54534">
    <property type="entry name" value="FKBP-like"/>
    <property type="match status" value="1"/>
</dbReference>
<dbReference type="InterPro" id="IPR037041">
    <property type="entry name" value="Trigger_fac_C_sf"/>
</dbReference>
<dbReference type="InterPro" id="IPR046357">
    <property type="entry name" value="PPIase_dom_sf"/>
</dbReference>
<comment type="similarity">
    <text evidence="2 12 14">Belongs to the FKBP-type PPIase family. Tig subfamily.</text>
</comment>
<keyword evidence="9 12" id="KW-0131">Cell cycle</keyword>
<keyword evidence="7 12" id="KW-0143">Chaperone</keyword>
<reference evidence="16 17" key="1">
    <citation type="submission" date="2020-08" db="EMBL/GenBank/DDBJ databases">
        <title>Genomic Encyclopedia of Type Strains, Phase IV (KMG-IV): sequencing the most valuable type-strain genomes for metagenomic binning, comparative biology and taxonomic classification.</title>
        <authorList>
            <person name="Goeker M."/>
        </authorList>
    </citation>
    <scope>NUCLEOTIDE SEQUENCE [LARGE SCALE GENOMIC DNA]</scope>
    <source>
        <strain evidence="16 17">DSM 14925</strain>
    </source>
</reference>
<comment type="catalytic activity">
    <reaction evidence="1 12 13">
        <text>[protein]-peptidylproline (omega=180) = [protein]-peptidylproline (omega=0)</text>
        <dbReference type="Rhea" id="RHEA:16237"/>
        <dbReference type="Rhea" id="RHEA-COMP:10747"/>
        <dbReference type="Rhea" id="RHEA-COMP:10748"/>
        <dbReference type="ChEBI" id="CHEBI:83833"/>
        <dbReference type="ChEBI" id="CHEBI:83834"/>
        <dbReference type="EC" id="5.2.1.8"/>
    </reaction>
</comment>
<dbReference type="GO" id="GO:0003755">
    <property type="term" value="F:peptidyl-prolyl cis-trans isomerase activity"/>
    <property type="evidence" value="ECO:0007669"/>
    <property type="project" value="UniProtKB-UniRule"/>
</dbReference>
<dbReference type="GO" id="GO:0015031">
    <property type="term" value="P:protein transport"/>
    <property type="evidence" value="ECO:0007669"/>
    <property type="project" value="UniProtKB-UniRule"/>
</dbReference>
<evidence type="ECO:0000256" key="7">
    <source>
        <dbReference type="ARBA" id="ARBA00023186"/>
    </source>
</evidence>
<dbReference type="GO" id="GO:0051301">
    <property type="term" value="P:cell division"/>
    <property type="evidence" value="ECO:0007669"/>
    <property type="project" value="UniProtKB-KW"/>
</dbReference>
<evidence type="ECO:0000256" key="2">
    <source>
        <dbReference type="ARBA" id="ARBA00005464"/>
    </source>
</evidence>
<feature type="domain" description="PPIase FKBP-type" evidence="15">
    <location>
        <begin position="163"/>
        <end position="248"/>
    </location>
</feature>
<evidence type="ECO:0000313" key="16">
    <source>
        <dbReference type="EMBL" id="MBB5888545.1"/>
    </source>
</evidence>
<evidence type="ECO:0000256" key="3">
    <source>
        <dbReference type="ARBA" id="ARBA00013194"/>
    </source>
</evidence>
<dbReference type="SUPFAM" id="SSF102735">
    <property type="entry name" value="Trigger factor ribosome-binding domain"/>
    <property type="match status" value="1"/>
</dbReference>
<dbReference type="Pfam" id="PF05697">
    <property type="entry name" value="Trigger_N"/>
    <property type="match status" value="1"/>
</dbReference>
<dbReference type="GO" id="GO:0044183">
    <property type="term" value="F:protein folding chaperone"/>
    <property type="evidence" value="ECO:0007669"/>
    <property type="project" value="TreeGrafter"/>
</dbReference>
<dbReference type="GO" id="GO:0005737">
    <property type="term" value="C:cytoplasm"/>
    <property type="evidence" value="ECO:0007669"/>
    <property type="project" value="UniProtKB-SubCell"/>
</dbReference>
<dbReference type="EMBL" id="JACHHV010000029">
    <property type="protein sequence ID" value="MBB5888545.1"/>
    <property type="molecule type" value="Genomic_DNA"/>
</dbReference>
<accession>A0A841C7T2</accession>
<evidence type="ECO:0000256" key="6">
    <source>
        <dbReference type="ARBA" id="ARBA00023110"/>
    </source>
</evidence>
<keyword evidence="6 12" id="KW-0697">Rotamase</keyword>
<dbReference type="Gene3D" id="1.10.3120.10">
    <property type="entry name" value="Trigger factor, C-terminal domain"/>
    <property type="match status" value="1"/>
</dbReference>
<comment type="domain">
    <text evidence="12">Consists of 3 domains; the N-terminus binds the ribosome, the middle domain has PPIase activity, while the C-terminus has intrinsic chaperone activity on its own.</text>
</comment>
<comment type="function">
    <text evidence="10 12">Involved in protein export. Acts as a chaperone by maintaining the newly synthesized protein in an open conformation. Functions as a peptidyl-prolyl cis-trans isomerase.</text>
</comment>
<keyword evidence="12" id="KW-0963">Cytoplasm</keyword>
<evidence type="ECO:0000259" key="15">
    <source>
        <dbReference type="PROSITE" id="PS50059"/>
    </source>
</evidence>
<dbReference type="GO" id="GO:0043022">
    <property type="term" value="F:ribosome binding"/>
    <property type="evidence" value="ECO:0007669"/>
    <property type="project" value="TreeGrafter"/>
</dbReference>
<dbReference type="InterPro" id="IPR027304">
    <property type="entry name" value="Trigger_fact/SurA_dom_sf"/>
</dbReference>
<dbReference type="NCBIfam" id="TIGR00115">
    <property type="entry name" value="tig"/>
    <property type="match status" value="1"/>
</dbReference>
<dbReference type="PIRSF" id="PIRSF003095">
    <property type="entry name" value="Trigger_factor"/>
    <property type="match status" value="1"/>
</dbReference>
<keyword evidence="8 12" id="KW-0413">Isomerase</keyword>
<evidence type="ECO:0000313" key="17">
    <source>
        <dbReference type="Proteomes" id="UP000562464"/>
    </source>
</evidence>
<dbReference type="PANTHER" id="PTHR30560">
    <property type="entry name" value="TRIGGER FACTOR CHAPERONE AND PEPTIDYL-PROLYL CIS/TRANS ISOMERASE"/>
    <property type="match status" value="1"/>
</dbReference>
<dbReference type="FunFam" id="3.10.50.40:FF:000001">
    <property type="entry name" value="Trigger factor"/>
    <property type="match status" value="1"/>
</dbReference>
<gene>
    <name evidence="12" type="primary">tig</name>
    <name evidence="16" type="ORF">HNQ37_001446</name>
</gene>
<dbReference type="Proteomes" id="UP000562464">
    <property type="component" value="Unassembled WGS sequence"/>
</dbReference>
<dbReference type="EC" id="5.2.1.8" evidence="3 12"/>
<evidence type="ECO:0000256" key="9">
    <source>
        <dbReference type="ARBA" id="ARBA00023306"/>
    </source>
</evidence>
<evidence type="ECO:0000256" key="5">
    <source>
        <dbReference type="ARBA" id="ARBA00022618"/>
    </source>
</evidence>
<protein>
    <recommendedName>
        <fullName evidence="4 12">Trigger factor</fullName>
        <shortName evidence="12">TF</shortName>
        <ecNumber evidence="3 12">5.2.1.8</ecNumber>
    </recommendedName>
    <alternativeName>
        <fullName evidence="11 12">PPIase</fullName>
    </alternativeName>
</protein>
<dbReference type="Pfam" id="PF05698">
    <property type="entry name" value="Trigger_C"/>
    <property type="match status" value="1"/>
</dbReference>
<evidence type="ECO:0000256" key="14">
    <source>
        <dbReference type="RuleBase" id="RU003914"/>
    </source>
</evidence>
<keyword evidence="5 12" id="KW-0132">Cell division</keyword>
<dbReference type="GO" id="GO:0043335">
    <property type="term" value="P:protein unfolding"/>
    <property type="evidence" value="ECO:0007669"/>
    <property type="project" value="TreeGrafter"/>
</dbReference>